<gene>
    <name evidence="1" type="ORF">FSC09_11565</name>
</gene>
<name>A0A6C0Y4I6_9GAMM</name>
<organism evidence="1 2">
    <name type="scientific">Acinetobacter indicus</name>
    <dbReference type="NCBI Taxonomy" id="756892"/>
    <lineage>
        <taxon>Bacteria</taxon>
        <taxon>Pseudomonadati</taxon>
        <taxon>Pseudomonadota</taxon>
        <taxon>Gammaproteobacteria</taxon>
        <taxon>Moraxellales</taxon>
        <taxon>Moraxellaceae</taxon>
        <taxon>Acinetobacter</taxon>
    </lineage>
</organism>
<dbReference type="PANTHER" id="PTHR12993:SF11">
    <property type="entry name" value="N-ACETYLGLUCOSAMINYL-PHOSPHATIDYLINOSITOL DE-N-ACETYLASE"/>
    <property type="match status" value="1"/>
</dbReference>
<dbReference type="RefSeq" id="WP_104498888.1">
    <property type="nucleotide sequence ID" value="NZ_CP044455.1"/>
</dbReference>
<dbReference type="PANTHER" id="PTHR12993">
    <property type="entry name" value="N-ACETYLGLUCOSAMINYL-PHOSPHATIDYLINOSITOL DE-N-ACETYLASE-RELATED"/>
    <property type="match status" value="1"/>
</dbReference>
<sequence length="264" mass="29687">MATLIDPVVGDRKIYGSGTDQAQWLNWSGLTGLPDLNLTQHFPERGRVLIFAPHPDDEILGCAGLMQQLAAAGRELLLVAVTNGTGSHPRSKRYSVEQLNVLRPQESLNALAVLGLEHKVQRIALNIADGQVMQAESELLQQLQNWVQPEDILVTTFAQDGHPDHEATGRVVQHWARQHRQRCYQVLIWAWHWAIPADARIPWAQARKLRLTAQQLALKQQAIQCFKTQIEADDTIHQPPILSAKTISRLLIPYEVYIDATEYG</sequence>
<dbReference type="Pfam" id="PF02585">
    <property type="entry name" value="PIG-L"/>
    <property type="match status" value="1"/>
</dbReference>
<accession>A0A6C0Y4I6</accession>
<dbReference type="SUPFAM" id="SSF102588">
    <property type="entry name" value="LmbE-like"/>
    <property type="match status" value="1"/>
</dbReference>
<proteinExistence type="predicted"/>
<dbReference type="Proteomes" id="UP000503440">
    <property type="component" value="Chromosome"/>
</dbReference>
<dbReference type="InterPro" id="IPR003737">
    <property type="entry name" value="GlcNAc_PI_deacetylase-related"/>
</dbReference>
<evidence type="ECO:0000313" key="2">
    <source>
        <dbReference type="Proteomes" id="UP000503440"/>
    </source>
</evidence>
<reference evidence="1 2" key="1">
    <citation type="submission" date="2019-09" db="EMBL/GenBank/DDBJ databases">
        <title>Non-baumannii Acinetobacter spp. carrying blaNDM-1 isolated in China.</title>
        <authorList>
            <person name="Cui C."/>
            <person name="Chen C."/>
            <person name="Sun J."/>
            <person name="Liu Y."/>
        </authorList>
    </citation>
    <scope>NUCLEOTIDE SEQUENCE [LARGE SCALE GENOMIC DNA]</scope>
    <source>
        <strain evidence="1 2">B18</strain>
    </source>
</reference>
<evidence type="ECO:0000313" key="1">
    <source>
        <dbReference type="EMBL" id="QIC71000.1"/>
    </source>
</evidence>
<protein>
    <submittedName>
        <fullName evidence="1">PIG-L family deacetylase</fullName>
    </submittedName>
</protein>
<dbReference type="InterPro" id="IPR024078">
    <property type="entry name" value="LmbE-like_dom_sf"/>
</dbReference>
<dbReference type="EMBL" id="CP044455">
    <property type="protein sequence ID" value="QIC71000.1"/>
    <property type="molecule type" value="Genomic_DNA"/>
</dbReference>
<dbReference type="Gene3D" id="3.40.50.10320">
    <property type="entry name" value="LmbE-like"/>
    <property type="match status" value="1"/>
</dbReference>
<dbReference type="AlphaFoldDB" id="A0A6C0Y4I6"/>
<dbReference type="GO" id="GO:0016811">
    <property type="term" value="F:hydrolase activity, acting on carbon-nitrogen (but not peptide) bonds, in linear amides"/>
    <property type="evidence" value="ECO:0007669"/>
    <property type="project" value="TreeGrafter"/>
</dbReference>